<dbReference type="Gene3D" id="3.30.110.40">
    <property type="entry name" value="TusA-like domain"/>
    <property type="match status" value="1"/>
</dbReference>
<evidence type="ECO:0000256" key="1">
    <source>
        <dbReference type="ARBA" id="ARBA00008984"/>
    </source>
</evidence>
<comment type="similarity">
    <text evidence="1">Belongs to the sulfur carrier protein TusA family.</text>
</comment>
<evidence type="ECO:0000313" key="3">
    <source>
        <dbReference type="EMBL" id="SDM54560.1"/>
    </source>
</evidence>
<accession>A0A1G9U3F6</accession>
<dbReference type="EMBL" id="FNHL01000002">
    <property type="protein sequence ID" value="SDM54560.1"/>
    <property type="molecule type" value="Genomic_DNA"/>
</dbReference>
<dbReference type="SUPFAM" id="SSF64307">
    <property type="entry name" value="SirA-like"/>
    <property type="match status" value="1"/>
</dbReference>
<protein>
    <submittedName>
        <fullName evidence="3">TusA-related sulfurtransferase</fullName>
    </submittedName>
</protein>
<dbReference type="PROSITE" id="PS01148">
    <property type="entry name" value="UPF0033"/>
    <property type="match status" value="1"/>
</dbReference>
<evidence type="ECO:0000313" key="4">
    <source>
        <dbReference type="Proteomes" id="UP000199451"/>
    </source>
</evidence>
<reference evidence="4" key="1">
    <citation type="submission" date="2016-10" db="EMBL/GenBank/DDBJ databases">
        <authorList>
            <person name="Varghese N."/>
            <person name="Submissions S."/>
        </authorList>
    </citation>
    <scope>NUCLEOTIDE SEQUENCE [LARGE SCALE GENOMIC DNA]</scope>
    <source>
        <strain evidence="4">CGMCC 1.10119</strain>
    </source>
</reference>
<dbReference type="CDD" id="cd00291">
    <property type="entry name" value="SirA_YedF_YeeD"/>
    <property type="match status" value="1"/>
</dbReference>
<dbReference type="STRING" id="660521.SAMN04487949_2025"/>
<feature type="domain" description="UPF0033" evidence="2">
    <location>
        <begin position="11"/>
        <end position="35"/>
    </location>
</feature>
<keyword evidence="3" id="KW-0808">Transferase</keyword>
<dbReference type="InterPro" id="IPR036868">
    <property type="entry name" value="TusA-like_sf"/>
</dbReference>
<evidence type="ECO:0000259" key="2">
    <source>
        <dbReference type="PROSITE" id="PS01148"/>
    </source>
</evidence>
<name>A0A1G9U3F6_9EURY</name>
<dbReference type="GO" id="GO:0016740">
    <property type="term" value="F:transferase activity"/>
    <property type="evidence" value="ECO:0007669"/>
    <property type="project" value="UniProtKB-KW"/>
</dbReference>
<dbReference type="Pfam" id="PF01206">
    <property type="entry name" value="TusA"/>
    <property type="match status" value="1"/>
</dbReference>
<dbReference type="PANTHER" id="PTHR33279:SF6">
    <property type="entry name" value="SULFUR CARRIER PROTEIN YEDF-RELATED"/>
    <property type="match status" value="1"/>
</dbReference>
<dbReference type="RefSeq" id="WP_089697295.1">
    <property type="nucleotide sequence ID" value="NZ_FNHL01000002.1"/>
</dbReference>
<keyword evidence="4" id="KW-1185">Reference proteome</keyword>
<dbReference type="InterPro" id="IPR001455">
    <property type="entry name" value="TusA-like"/>
</dbReference>
<dbReference type="OrthoDB" id="45650at2157"/>
<gene>
    <name evidence="3" type="ORF">SAMN04487949_2025</name>
</gene>
<organism evidence="3 4">
    <name type="scientific">Halogranum gelatinilyticum</name>
    <dbReference type="NCBI Taxonomy" id="660521"/>
    <lineage>
        <taxon>Archaea</taxon>
        <taxon>Methanobacteriati</taxon>
        <taxon>Methanobacteriota</taxon>
        <taxon>Stenosarchaea group</taxon>
        <taxon>Halobacteria</taxon>
        <taxon>Halobacteriales</taxon>
        <taxon>Haloferacaceae</taxon>
    </lineage>
</organism>
<dbReference type="PANTHER" id="PTHR33279">
    <property type="entry name" value="SULFUR CARRIER PROTEIN YEDF-RELATED"/>
    <property type="match status" value="1"/>
</dbReference>
<dbReference type="AlphaFoldDB" id="A0A1G9U3F6"/>
<proteinExistence type="inferred from homology"/>
<sequence length="81" mass="8518">MSSEIDVTDTLDVQGANCPMPVIKTKQATDGLAVGDVLEVVATDSGSMSDIKGWADSTAGVELVDQVEGDGVYTHYVRKTE</sequence>
<dbReference type="Proteomes" id="UP000199451">
    <property type="component" value="Unassembled WGS sequence"/>
</dbReference>